<dbReference type="FunFam" id="2.30.30.40:FF:000072">
    <property type="entry name" value="Unconventional Myosin IB"/>
    <property type="match status" value="1"/>
</dbReference>
<dbReference type="Gene3D" id="1.20.870.10">
    <property type="entry name" value="Son of sevenless (SoS) protein Chain: S domain 1"/>
    <property type="match status" value="1"/>
</dbReference>
<dbReference type="PROSITE" id="PS00720">
    <property type="entry name" value="RASGEF"/>
    <property type="match status" value="1"/>
</dbReference>
<dbReference type="GO" id="GO:0005886">
    <property type="term" value="C:plasma membrane"/>
    <property type="evidence" value="ECO:0007669"/>
    <property type="project" value="TreeGrafter"/>
</dbReference>
<feature type="compositionally biased region" description="Polar residues" evidence="5">
    <location>
        <begin position="176"/>
        <end position="188"/>
    </location>
</feature>
<dbReference type="Proteomes" id="UP001163846">
    <property type="component" value="Unassembled WGS sequence"/>
</dbReference>
<evidence type="ECO:0000256" key="3">
    <source>
        <dbReference type="PROSITE-ProRule" id="PRU00168"/>
    </source>
</evidence>
<dbReference type="CDD" id="cd11883">
    <property type="entry name" value="SH3_Sdc25"/>
    <property type="match status" value="1"/>
</dbReference>
<evidence type="ECO:0000256" key="2">
    <source>
        <dbReference type="ARBA" id="ARBA00022658"/>
    </source>
</evidence>
<feature type="region of interest" description="Disordered" evidence="5">
    <location>
        <begin position="345"/>
        <end position="461"/>
    </location>
</feature>
<evidence type="ECO:0000256" key="5">
    <source>
        <dbReference type="SAM" id="MobiDB-lite"/>
    </source>
</evidence>
<evidence type="ECO:0000313" key="9">
    <source>
        <dbReference type="EMBL" id="KAJ3836493.1"/>
    </source>
</evidence>
<feature type="compositionally biased region" description="Low complexity" evidence="5">
    <location>
        <begin position="662"/>
        <end position="676"/>
    </location>
</feature>
<feature type="region of interest" description="Disordered" evidence="5">
    <location>
        <begin position="914"/>
        <end position="947"/>
    </location>
</feature>
<dbReference type="Pfam" id="PF25006">
    <property type="entry name" value="DUF7783"/>
    <property type="match status" value="1"/>
</dbReference>
<feature type="region of interest" description="Disordered" evidence="5">
    <location>
        <begin position="1206"/>
        <end position="1243"/>
    </location>
</feature>
<feature type="region of interest" description="Disordered" evidence="5">
    <location>
        <begin position="174"/>
        <end position="194"/>
    </location>
</feature>
<evidence type="ECO:0000256" key="1">
    <source>
        <dbReference type="ARBA" id="ARBA00022443"/>
    </source>
</evidence>
<reference evidence="9" key="1">
    <citation type="submission" date="2022-08" db="EMBL/GenBank/DDBJ databases">
        <authorList>
            <consortium name="DOE Joint Genome Institute"/>
            <person name="Min B."/>
            <person name="Riley R."/>
            <person name="Sierra-Patev S."/>
            <person name="Naranjo-Ortiz M."/>
            <person name="Looney B."/>
            <person name="Konkel Z."/>
            <person name="Slot J.C."/>
            <person name="Sakamoto Y."/>
            <person name="Steenwyk J.L."/>
            <person name="Rokas A."/>
            <person name="Carro J."/>
            <person name="Camarero S."/>
            <person name="Ferreira P."/>
            <person name="Molpeceres G."/>
            <person name="Ruiz-Duenas F.J."/>
            <person name="Serrano A."/>
            <person name="Henrissat B."/>
            <person name="Drula E."/>
            <person name="Hughes K.W."/>
            <person name="Mata J.L."/>
            <person name="Ishikawa N.K."/>
            <person name="Vargas-Isla R."/>
            <person name="Ushijima S."/>
            <person name="Smith C.A."/>
            <person name="Ahrendt S."/>
            <person name="Andreopoulos W."/>
            <person name="He G."/>
            <person name="Labutti K."/>
            <person name="Lipzen A."/>
            <person name="Ng V."/>
            <person name="Sandor L."/>
            <person name="Barry K."/>
            <person name="Martinez A.T."/>
            <person name="Xiao Y."/>
            <person name="Gibbons J.G."/>
            <person name="Terashima K."/>
            <person name="Hibbett D.S."/>
            <person name="Grigoriev I.V."/>
        </authorList>
    </citation>
    <scope>NUCLEOTIDE SEQUENCE</scope>
    <source>
        <strain evidence="9">TFB9207</strain>
    </source>
</reference>
<dbReference type="InterPro" id="IPR036964">
    <property type="entry name" value="RASGEF_cat_dom_sf"/>
</dbReference>
<dbReference type="CDD" id="cd06224">
    <property type="entry name" value="REM"/>
    <property type="match status" value="1"/>
</dbReference>
<dbReference type="Pfam" id="PF00618">
    <property type="entry name" value="RasGEF_N"/>
    <property type="match status" value="1"/>
</dbReference>
<evidence type="ECO:0000259" key="6">
    <source>
        <dbReference type="PROSITE" id="PS50002"/>
    </source>
</evidence>
<dbReference type="PRINTS" id="PR00452">
    <property type="entry name" value="SH3DOMAIN"/>
</dbReference>
<feature type="region of interest" description="Disordered" evidence="5">
    <location>
        <begin position="655"/>
        <end position="676"/>
    </location>
</feature>
<dbReference type="PROSITE" id="PS50212">
    <property type="entry name" value="RASGEF_NTER"/>
    <property type="match status" value="1"/>
</dbReference>
<dbReference type="SMART" id="SM00147">
    <property type="entry name" value="RasGEF"/>
    <property type="match status" value="1"/>
</dbReference>
<feature type="domain" description="SH3" evidence="6">
    <location>
        <begin position="95"/>
        <end position="156"/>
    </location>
</feature>
<dbReference type="PROSITE" id="PS50009">
    <property type="entry name" value="RASGEF_CAT"/>
    <property type="match status" value="1"/>
</dbReference>
<evidence type="ECO:0000259" key="7">
    <source>
        <dbReference type="PROSITE" id="PS50009"/>
    </source>
</evidence>
<dbReference type="PANTHER" id="PTHR23113">
    <property type="entry name" value="GUANINE NUCLEOTIDE EXCHANGE FACTOR"/>
    <property type="match status" value="1"/>
</dbReference>
<dbReference type="SMART" id="SM00326">
    <property type="entry name" value="SH3"/>
    <property type="match status" value="1"/>
</dbReference>
<protein>
    <submittedName>
        <fullName evidence="9">Ras guanine nucleotide exchange factor domain-containing protein</fullName>
    </submittedName>
</protein>
<dbReference type="InterPro" id="IPR036028">
    <property type="entry name" value="SH3-like_dom_sf"/>
</dbReference>
<dbReference type="SUPFAM" id="SSF48366">
    <property type="entry name" value="Ras GEF"/>
    <property type="match status" value="1"/>
</dbReference>
<accession>A0AA38P542</accession>
<feature type="domain" description="Ras-GEF" evidence="7">
    <location>
        <begin position="971"/>
        <end position="1209"/>
    </location>
</feature>
<dbReference type="EMBL" id="MU806316">
    <property type="protein sequence ID" value="KAJ3836493.1"/>
    <property type="molecule type" value="Genomic_DNA"/>
</dbReference>
<dbReference type="InterPro" id="IPR001895">
    <property type="entry name" value="RASGEF_cat_dom"/>
</dbReference>
<keyword evidence="2 3" id="KW-0344">Guanine-nucleotide releasing factor</keyword>
<feature type="domain" description="N-terminal Ras-GEF" evidence="8">
    <location>
        <begin position="781"/>
        <end position="912"/>
    </location>
</feature>
<dbReference type="Gene3D" id="2.30.30.40">
    <property type="entry name" value="SH3 Domains"/>
    <property type="match status" value="1"/>
</dbReference>
<dbReference type="Pfam" id="PF00617">
    <property type="entry name" value="RasGEF"/>
    <property type="match status" value="1"/>
</dbReference>
<feature type="region of interest" description="Disordered" evidence="5">
    <location>
        <begin position="65"/>
        <end position="89"/>
    </location>
</feature>
<dbReference type="Pfam" id="PF07653">
    <property type="entry name" value="SH3_2"/>
    <property type="match status" value="1"/>
</dbReference>
<proteinExistence type="predicted"/>
<dbReference type="GO" id="GO:0005085">
    <property type="term" value="F:guanyl-nucleotide exchange factor activity"/>
    <property type="evidence" value="ECO:0007669"/>
    <property type="project" value="UniProtKB-KW"/>
</dbReference>
<dbReference type="PROSITE" id="PS50002">
    <property type="entry name" value="SH3"/>
    <property type="match status" value="1"/>
</dbReference>
<keyword evidence="1 4" id="KW-0728">SH3 domain</keyword>
<dbReference type="SMART" id="SM00229">
    <property type="entry name" value="RasGEFN"/>
    <property type="match status" value="1"/>
</dbReference>
<dbReference type="InterPro" id="IPR000651">
    <property type="entry name" value="Ras-like_Gua-exchang_fac_N"/>
</dbReference>
<organism evidence="9 10">
    <name type="scientific">Lentinula raphanica</name>
    <dbReference type="NCBI Taxonomy" id="153919"/>
    <lineage>
        <taxon>Eukaryota</taxon>
        <taxon>Fungi</taxon>
        <taxon>Dikarya</taxon>
        <taxon>Basidiomycota</taxon>
        <taxon>Agaricomycotina</taxon>
        <taxon>Agaricomycetes</taxon>
        <taxon>Agaricomycetidae</taxon>
        <taxon>Agaricales</taxon>
        <taxon>Marasmiineae</taxon>
        <taxon>Omphalotaceae</taxon>
        <taxon>Lentinula</taxon>
    </lineage>
</organism>
<sequence>MYASHLKIDTSVFSLPGPSSVGSNASPVTNSLAVSQANIIRMRTTSNASSTSSLSVLSPLPSASTNASSTSLVPSGTPSPTSGSASPGVNGLTNIIPEYVLAMHDYEPQHNVSTCLSFRAGQVIHVLNRDASGWWDGELEGKRGWFPSNYVNADINPLVEADEDEYDTEHDIMPTYPNSNPSYPASRSQHTRTHTDVESHVPPVMVPLLHGLSLLQSAARSNRISHFQPSTACIISCVRSVLSATDTLLRDAPILRQFPALSDERRLILSTLASLVAQAKRASDEKLNENKLESEVEAMLRLAQRIFTLVRRFLAIALRCGVQLPTRRDPSSPVVNVRVLQDSDMNSVDQSNDTIMPQSARLMQAGRTPTKSRIKGRPATPGGAARAKSMGDLRGSARARAEAVPAVPPLPSNRSVSAQHQTNGNRHRPGGSSVSSTASTSTASSLGSVVNPPQPPFPHGPCTMAQVLQALRTTHDHYLSAVAAFVGHAHSHSRTSHASSTGHMYDLVREIVEMSCKLLTIVEAVLQHPDVPNHRLESLRAAKEQLYNVTSQLAESVRLLTTPLPMAMSDEEEKKILLRSATAALKAGGDLVFTVKVCLNRSLGERPFIIHVPQLGEPGSAEAFRTASYSSSQVAHSPISNADEEDITIQPHQVSKFRTELSSESESSSGGSISKTSSMISGETVVAASKERKLPAPISISKAAVDPALCSPASFARTDDDGTTWEGSTRNHPLTLEEKIIYGQLPTVPAEPTAPIPPTLPDMGAYMFSHDYAVEDVAYNSDGVLVGATLAVLVEKLTPHDSIVDPAFSAVFFMTFRLFTTPMEVVEALIARYNLVPPPGFSHEDIFVWQQQKGLPVRLRVSNFIKLWLDLYWRSNPDDSALPTLEAFTRDGLTTMFPGPAERILDLIHRRKEQNDSGFSPKGDRSRDPGMSLNPPSAPPPSEIPRPLMTKTLLSALRSRNFATISITDFDPLELARQLTIMESRLYGHITPEEILESGQDGAKPPVNVKEVSSLSTAITGWVAESILNERDTKKRTALVKFFIKVADRCVGLHNYSTFRSLLAALDSSTISRLSQTWMGLPQKTKQQLDSLRRLADHGRNYHEYRTKLRNTAPPAVPFLGLYLTDVTFCREGNPSQRNSPLNPDKKLLNFNKYHKLARIVQDMQRFQVPYYLKDIPEAQEYLAQVFKGSQRKGDLQDLYRRSLLVEPKQPADAPPSGPSGDMRQLFNWASRSQSQAQAVSQA</sequence>
<dbReference type="CDD" id="cd00155">
    <property type="entry name" value="RasGEF"/>
    <property type="match status" value="1"/>
</dbReference>
<dbReference type="SUPFAM" id="SSF50044">
    <property type="entry name" value="SH3-domain"/>
    <property type="match status" value="1"/>
</dbReference>
<feature type="compositionally biased region" description="Low complexity" evidence="5">
    <location>
        <begin position="1230"/>
        <end position="1243"/>
    </location>
</feature>
<gene>
    <name evidence="9" type="ORF">F5878DRAFT_258208</name>
</gene>
<dbReference type="InterPro" id="IPR056685">
    <property type="entry name" value="DUF7783"/>
</dbReference>
<dbReference type="Gene3D" id="1.10.840.10">
    <property type="entry name" value="Ras guanine-nucleotide exchange factors catalytic domain"/>
    <property type="match status" value="1"/>
</dbReference>
<feature type="compositionally biased region" description="Low complexity" evidence="5">
    <location>
        <begin position="377"/>
        <end position="387"/>
    </location>
</feature>
<feature type="compositionally biased region" description="Low complexity" evidence="5">
    <location>
        <begin position="430"/>
        <end position="450"/>
    </location>
</feature>
<comment type="caution">
    <text evidence="9">The sequence shown here is derived from an EMBL/GenBank/DDBJ whole genome shotgun (WGS) entry which is preliminary data.</text>
</comment>
<evidence type="ECO:0000313" key="10">
    <source>
        <dbReference type="Proteomes" id="UP001163846"/>
    </source>
</evidence>
<dbReference type="InterPro" id="IPR008937">
    <property type="entry name" value="Ras-like_GEF"/>
</dbReference>
<dbReference type="PANTHER" id="PTHR23113:SF354">
    <property type="entry name" value="BUD SITE SELECTION PROTEIN 5"/>
    <property type="match status" value="1"/>
</dbReference>
<keyword evidence="10" id="KW-1185">Reference proteome</keyword>
<feature type="compositionally biased region" description="Polar residues" evidence="5">
    <location>
        <begin position="345"/>
        <end position="357"/>
    </location>
</feature>
<feature type="compositionally biased region" description="Polar residues" evidence="5">
    <location>
        <begin position="412"/>
        <end position="424"/>
    </location>
</feature>
<name>A0AA38P542_9AGAR</name>
<dbReference type="AlphaFoldDB" id="A0AA38P542"/>
<dbReference type="GO" id="GO:0007265">
    <property type="term" value="P:Ras protein signal transduction"/>
    <property type="evidence" value="ECO:0007669"/>
    <property type="project" value="TreeGrafter"/>
</dbReference>
<dbReference type="InterPro" id="IPR023578">
    <property type="entry name" value="Ras_GEF_dom_sf"/>
</dbReference>
<evidence type="ECO:0000259" key="8">
    <source>
        <dbReference type="PROSITE" id="PS50212"/>
    </source>
</evidence>
<dbReference type="InterPro" id="IPR001452">
    <property type="entry name" value="SH3_domain"/>
</dbReference>
<feature type="compositionally biased region" description="Low complexity" evidence="5">
    <location>
        <begin position="65"/>
        <end position="88"/>
    </location>
</feature>
<evidence type="ECO:0000256" key="4">
    <source>
        <dbReference type="PROSITE-ProRule" id="PRU00192"/>
    </source>
</evidence>
<dbReference type="InterPro" id="IPR019804">
    <property type="entry name" value="Ras_G-nucl-exch_fac_CS"/>
</dbReference>